<evidence type="ECO:0000313" key="5">
    <source>
        <dbReference type="EMBL" id="EGO27581.1"/>
    </source>
</evidence>
<dbReference type="InterPro" id="IPR057326">
    <property type="entry name" value="KR_dom"/>
</dbReference>
<dbReference type="GeneID" id="18818201"/>
<sequence>MSTPVVVLTGASKGIGLAVARSLLDEHNASVVALSRTRTKELTDLCEKHTSSLLFIACDVTDEKGLTQAIAQAQETYQRIDGLILNAGTLDPLGRIDNPSNTLDSWRYHFDVNVFSLVTALKAALPALRKSKSGGRIVFLSSGAATGSTPGWSTYNAGKAAVNSLCRTLSKEEPNIVSLALAPGKVDTDMQAILRSTGAAHMTKEDHDVFVNVHKEGQLVNPHDVGYAIASLCLRAPLSMSGQYVRWDSDACKDFRRE</sequence>
<organism>
    <name type="scientific">Serpula lacrymans var. lacrymans (strain S7.9)</name>
    <name type="common">Dry rot fungus</name>
    <dbReference type="NCBI Taxonomy" id="578457"/>
    <lineage>
        <taxon>Eukaryota</taxon>
        <taxon>Fungi</taxon>
        <taxon>Dikarya</taxon>
        <taxon>Basidiomycota</taxon>
        <taxon>Agaricomycotina</taxon>
        <taxon>Agaricomycetes</taxon>
        <taxon>Agaricomycetidae</taxon>
        <taxon>Boletales</taxon>
        <taxon>Coniophorineae</taxon>
        <taxon>Serpulaceae</taxon>
        <taxon>Serpula</taxon>
    </lineage>
</organism>
<dbReference type="EMBL" id="GL945431">
    <property type="protein sequence ID" value="EGO27581.1"/>
    <property type="molecule type" value="Genomic_DNA"/>
</dbReference>
<evidence type="ECO:0000256" key="2">
    <source>
        <dbReference type="ARBA" id="ARBA00022857"/>
    </source>
</evidence>
<dbReference type="RefSeq" id="XP_007315672.1">
    <property type="nucleotide sequence ID" value="XM_007315610.1"/>
</dbReference>
<dbReference type="Proteomes" id="UP000008064">
    <property type="component" value="Unassembled WGS sequence"/>
</dbReference>
<dbReference type="GO" id="GO:0050664">
    <property type="term" value="F:oxidoreductase activity, acting on NAD(P)H, oxygen as acceptor"/>
    <property type="evidence" value="ECO:0007669"/>
    <property type="project" value="TreeGrafter"/>
</dbReference>
<dbReference type="PRINTS" id="PR00081">
    <property type="entry name" value="GDHRDH"/>
</dbReference>
<evidence type="ECO:0000256" key="3">
    <source>
        <dbReference type="ARBA" id="ARBA00023002"/>
    </source>
</evidence>
<gene>
    <name evidence="5" type="ORF">SERLADRAFT_461293</name>
</gene>
<dbReference type="Pfam" id="PF00106">
    <property type="entry name" value="adh_short"/>
    <property type="match status" value="1"/>
</dbReference>
<keyword evidence="2" id="KW-0521">NADP</keyword>
<dbReference type="SUPFAM" id="SSF51735">
    <property type="entry name" value="NAD(P)-binding Rossmann-fold domains"/>
    <property type="match status" value="1"/>
</dbReference>
<protein>
    <recommendedName>
        <fullName evidence="4">Ketoreductase domain-containing protein</fullName>
    </recommendedName>
</protein>
<accession>F8NNF1</accession>
<dbReference type="InterPro" id="IPR020904">
    <property type="entry name" value="Sc_DH/Rdtase_CS"/>
</dbReference>
<dbReference type="AlphaFoldDB" id="F8NNF1"/>
<dbReference type="PROSITE" id="PS00061">
    <property type="entry name" value="ADH_SHORT"/>
    <property type="match status" value="1"/>
</dbReference>
<dbReference type="InterPro" id="IPR036291">
    <property type="entry name" value="NAD(P)-bd_dom_sf"/>
</dbReference>
<dbReference type="HOGENOM" id="CLU_010194_2_11_1"/>
<keyword evidence="3" id="KW-0560">Oxidoreductase</keyword>
<comment type="similarity">
    <text evidence="1">Belongs to the short-chain dehydrogenases/reductases (SDR) family.</text>
</comment>
<proteinExistence type="inferred from homology"/>
<dbReference type="OrthoDB" id="9876299at2759"/>
<dbReference type="PANTHER" id="PTHR43008">
    <property type="entry name" value="BENZIL REDUCTASE"/>
    <property type="match status" value="1"/>
</dbReference>
<dbReference type="Gene3D" id="3.40.50.720">
    <property type="entry name" value="NAD(P)-binding Rossmann-like Domain"/>
    <property type="match status" value="1"/>
</dbReference>
<reference evidence="5" key="1">
    <citation type="submission" date="2011-04" db="EMBL/GenBank/DDBJ databases">
        <title>Evolution of plant cell wall degrading machinery underlies the functional diversity of forest fungi.</title>
        <authorList>
            <consortium name="US DOE Joint Genome Institute (JGI-PGF)"/>
            <person name="Eastwood D.C."/>
            <person name="Floudas D."/>
            <person name="Binder M."/>
            <person name="Majcherczyk A."/>
            <person name="Schneider P."/>
            <person name="Aerts A."/>
            <person name="Asiegbu F.O."/>
            <person name="Baker S.E."/>
            <person name="Barry K."/>
            <person name="Bendiksby M."/>
            <person name="Blumentritt M."/>
            <person name="Coutinho P.M."/>
            <person name="Cullen D."/>
            <person name="Cullen D."/>
            <person name="Gathman A."/>
            <person name="Goodell B."/>
            <person name="Henrissat B."/>
            <person name="Ihrmark K."/>
            <person name="Kauserud H."/>
            <person name="Kohler A."/>
            <person name="LaButti K."/>
            <person name="Lapidus A."/>
            <person name="Lavin J.L."/>
            <person name="Lee Y.-H."/>
            <person name="Lindquist E."/>
            <person name="Lilly W."/>
            <person name="Lucas S."/>
            <person name="Morin E."/>
            <person name="Murat C."/>
            <person name="Oguiza J.A."/>
            <person name="Park J."/>
            <person name="Pisabarro A.G."/>
            <person name="Riley R."/>
            <person name="Rosling A."/>
            <person name="Salamov A."/>
            <person name="Schmidt O."/>
            <person name="Schmutz J."/>
            <person name="Skrede I."/>
            <person name="Stenlid J."/>
            <person name="Wiebenga A."/>
            <person name="Xie X."/>
            <person name="Kues U."/>
            <person name="Hibbett D.S."/>
            <person name="Hoffmeister D."/>
            <person name="Hogberg N."/>
            <person name="Martin F."/>
            <person name="Grigoriev I.V."/>
            <person name="Watkinson S.C."/>
        </authorList>
    </citation>
    <scope>NUCLEOTIDE SEQUENCE</scope>
    <source>
        <strain evidence="5">S7.9</strain>
    </source>
</reference>
<feature type="domain" description="Ketoreductase" evidence="4">
    <location>
        <begin position="4"/>
        <end position="202"/>
    </location>
</feature>
<dbReference type="InterPro" id="IPR002347">
    <property type="entry name" value="SDR_fam"/>
</dbReference>
<dbReference type="KEGG" id="sla:SERLADRAFT_461293"/>
<evidence type="ECO:0000259" key="4">
    <source>
        <dbReference type="SMART" id="SM00822"/>
    </source>
</evidence>
<evidence type="ECO:0000256" key="1">
    <source>
        <dbReference type="ARBA" id="ARBA00006484"/>
    </source>
</evidence>
<dbReference type="SMART" id="SM00822">
    <property type="entry name" value="PKS_KR"/>
    <property type="match status" value="1"/>
</dbReference>
<dbReference type="GO" id="GO:0016616">
    <property type="term" value="F:oxidoreductase activity, acting on the CH-OH group of donors, NAD or NADP as acceptor"/>
    <property type="evidence" value="ECO:0007669"/>
    <property type="project" value="UniProtKB-ARBA"/>
</dbReference>
<name>F8NNF1_SERL9</name>
<dbReference type="PANTHER" id="PTHR43008:SF8">
    <property type="entry name" value="BENZIL REDUCTASE ((S)-BENZOIN FORMING) IRC24"/>
    <property type="match status" value="1"/>
</dbReference>